<evidence type="ECO:0000256" key="1">
    <source>
        <dbReference type="ARBA" id="ARBA00022705"/>
    </source>
</evidence>
<proteinExistence type="predicted"/>
<reference evidence="6" key="2">
    <citation type="submission" date="2022-04" db="EMBL/GenBank/DDBJ databases">
        <title>Sequencing and genomic assembly of Halococcus dombrowskii.</title>
        <authorList>
            <person name="Lim S.W."/>
            <person name="MacLea K.S."/>
        </authorList>
    </citation>
    <scope>NUCLEOTIDE SEQUENCE</scope>
    <source>
        <strain evidence="6">H4</strain>
        <plasmid evidence="6">unnamed2</plasmid>
    </source>
</reference>
<dbReference type="SMART" id="SM00382">
    <property type="entry name" value="AAA"/>
    <property type="match status" value="1"/>
</dbReference>
<dbReference type="Gene3D" id="1.10.8.60">
    <property type="match status" value="1"/>
</dbReference>
<feature type="domain" description="AAA+ ATPase" evidence="4">
    <location>
        <begin position="39"/>
        <end position="174"/>
    </location>
</feature>
<protein>
    <submittedName>
        <fullName evidence="5">Orc1/cdc6 family replication initiation protein</fullName>
    </submittedName>
</protein>
<dbReference type="InterPro" id="IPR055237">
    <property type="entry name" value="Cdc6_lid"/>
</dbReference>
<organism evidence="5 8">
    <name type="scientific">Halococcus dombrowskii</name>
    <dbReference type="NCBI Taxonomy" id="179637"/>
    <lineage>
        <taxon>Archaea</taxon>
        <taxon>Methanobacteriati</taxon>
        <taxon>Methanobacteriota</taxon>
        <taxon>Stenosarchaea group</taxon>
        <taxon>Halobacteria</taxon>
        <taxon>Halobacteriales</taxon>
        <taxon>Halococcaceae</taxon>
        <taxon>Halococcus</taxon>
    </lineage>
</organism>
<reference evidence="5" key="3">
    <citation type="submission" date="2023-12" db="EMBL/GenBank/DDBJ databases">
        <authorList>
            <person name="Sun Q."/>
            <person name="Inoue M."/>
        </authorList>
    </citation>
    <scope>NUCLEOTIDE SEQUENCE</scope>
    <source>
        <strain evidence="5">JCM 12289</strain>
    </source>
</reference>
<accession>A0AAV3SKU9</accession>
<dbReference type="AlphaFoldDB" id="A0AAV3SKU9"/>
<gene>
    <name evidence="5" type="ORF">GCM10008985_31400</name>
    <name evidence="6" type="ORF">MUK72_16460</name>
</gene>
<dbReference type="PANTHER" id="PTHR10763:SF22">
    <property type="entry name" value="ORC1-TYPE DNA REPLICATION PROTEIN"/>
    <property type="match status" value="1"/>
</dbReference>
<dbReference type="Pfam" id="PF22703">
    <property type="entry name" value="Cdc6_lid"/>
    <property type="match status" value="1"/>
</dbReference>
<dbReference type="Gene3D" id="3.40.50.300">
    <property type="entry name" value="P-loop containing nucleotide triphosphate hydrolases"/>
    <property type="match status" value="1"/>
</dbReference>
<dbReference type="Proteomes" id="UP001500962">
    <property type="component" value="Unassembled WGS sequence"/>
</dbReference>
<dbReference type="PANTHER" id="PTHR10763">
    <property type="entry name" value="CELL DIVISION CONTROL PROTEIN 6-RELATED"/>
    <property type="match status" value="1"/>
</dbReference>
<dbReference type="GO" id="GO:0005524">
    <property type="term" value="F:ATP binding"/>
    <property type="evidence" value="ECO:0007669"/>
    <property type="project" value="UniProtKB-KW"/>
</dbReference>
<dbReference type="InterPro" id="IPR027417">
    <property type="entry name" value="P-loop_NTPase"/>
</dbReference>
<keyword evidence="6" id="KW-0614">Plasmid</keyword>
<geneLocation type="plasmid" evidence="6 7">
    <name>unnamed2</name>
</geneLocation>
<dbReference type="InterPro" id="IPR014277">
    <property type="entry name" value="Orc1/Cdc6_arc"/>
</dbReference>
<evidence type="ECO:0000256" key="2">
    <source>
        <dbReference type="ARBA" id="ARBA00022741"/>
    </source>
</evidence>
<sequence length="334" mass="38073">MIVNARVLRPEFVPRDVVHRDAEVSHLSSALRPITDGNPAETALLCGPSGAGKTCTARFTVQRLRETALKVNSQYINCWEDYSRFKLLYRLLEGLDRAFDVHRQSTPKDELLERLRADEGPPYVVILDEVDQLEDTSVLYDLYRTPGLTMVLVANGEEELFSRLDDRLVSRLQTATRVHFEKYTLDELVSILEDRVRWGLREGVIATEQLATIADAAAGDARVAIGVLRTAGRRADQEDMESISYEIIREAVPEAKSEIKQKNTEKLTPDQQTLYEIIAEHGDVASGELYERYSDRVNKPKTKRMVRNYLQKLRHYNLIIAEGDNRGRTYHPVS</sequence>
<dbReference type="InterPro" id="IPR036388">
    <property type="entry name" value="WH-like_DNA-bd_sf"/>
</dbReference>
<dbReference type="EMBL" id="CP095007">
    <property type="protein sequence ID" value="UOO97033.1"/>
    <property type="molecule type" value="Genomic_DNA"/>
</dbReference>
<dbReference type="SUPFAM" id="SSF46785">
    <property type="entry name" value="Winged helix' DNA-binding domain"/>
    <property type="match status" value="1"/>
</dbReference>
<keyword evidence="2" id="KW-0547">Nucleotide-binding</keyword>
<dbReference type="Proteomes" id="UP000830542">
    <property type="component" value="Plasmid unnamed2"/>
</dbReference>
<evidence type="ECO:0000259" key="4">
    <source>
        <dbReference type="SMART" id="SM00382"/>
    </source>
</evidence>
<dbReference type="KEGG" id="hdo:MUK72_16460"/>
<evidence type="ECO:0000313" key="5">
    <source>
        <dbReference type="EMBL" id="GAA0472320.1"/>
    </source>
</evidence>
<dbReference type="InterPro" id="IPR041664">
    <property type="entry name" value="AAA_16"/>
</dbReference>
<evidence type="ECO:0000313" key="6">
    <source>
        <dbReference type="EMBL" id="UOO97033.1"/>
    </source>
</evidence>
<dbReference type="GeneID" id="71763474"/>
<keyword evidence="3" id="KW-0067">ATP-binding</keyword>
<dbReference type="SUPFAM" id="SSF52540">
    <property type="entry name" value="P-loop containing nucleoside triphosphate hydrolases"/>
    <property type="match status" value="1"/>
</dbReference>
<reference evidence="5" key="1">
    <citation type="journal article" date="2014" name="Int. J. Syst. Evol. Microbiol.">
        <title>Complete genome sequence of Corynebacterium casei LMG S-19264T (=DSM 44701T), isolated from a smear-ripened cheese.</title>
        <authorList>
            <consortium name="US DOE Joint Genome Institute (JGI-PGF)"/>
            <person name="Walter F."/>
            <person name="Albersmeier A."/>
            <person name="Kalinowski J."/>
            <person name="Ruckert C."/>
        </authorList>
    </citation>
    <scope>NUCLEOTIDE SEQUENCE</scope>
    <source>
        <strain evidence="5">JCM 12289</strain>
    </source>
</reference>
<dbReference type="InterPro" id="IPR003593">
    <property type="entry name" value="AAA+_ATPase"/>
</dbReference>
<evidence type="ECO:0000313" key="7">
    <source>
        <dbReference type="Proteomes" id="UP000830542"/>
    </source>
</evidence>
<dbReference type="CDD" id="cd18139">
    <property type="entry name" value="HLD_clamp_RarA"/>
    <property type="match status" value="1"/>
</dbReference>
<dbReference type="RefSeq" id="WP_244706299.1">
    <property type="nucleotide sequence ID" value="NZ_BAAADN010000055.1"/>
</dbReference>
<keyword evidence="1" id="KW-0235">DNA replication</keyword>
<name>A0AAV3SKU9_HALDO</name>
<dbReference type="NCBIfam" id="TIGR02928">
    <property type="entry name" value="orc1/cdc6 family replication initiation protein"/>
    <property type="match status" value="1"/>
</dbReference>
<dbReference type="EMBL" id="BAAADN010000055">
    <property type="protein sequence ID" value="GAA0472320.1"/>
    <property type="molecule type" value="Genomic_DNA"/>
</dbReference>
<dbReference type="Pfam" id="PF13191">
    <property type="entry name" value="AAA_16"/>
    <property type="match status" value="1"/>
</dbReference>
<dbReference type="InterPro" id="IPR036390">
    <property type="entry name" value="WH_DNA-bd_sf"/>
</dbReference>
<dbReference type="InterPro" id="IPR050311">
    <property type="entry name" value="ORC1/CDC6"/>
</dbReference>
<evidence type="ECO:0000256" key="3">
    <source>
        <dbReference type="ARBA" id="ARBA00022840"/>
    </source>
</evidence>
<keyword evidence="7" id="KW-1185">Reference proteome</keyword>
<dbReference type="Gene3D" id="1.10.10.10">
    <property type="entry name" value="Winged helix-like DNA-binding domain superfamily/Winged helix DNA-binding domain"/>
    <property type="match status" value="1"/>
</dbReference>
<evidence type="ECO:0000313" key="8">
    <source>
        <dbReference type="Proteomes" id="UP001500962"/>
    </source>
</evidence>
<dbReference type="GO" id="GO:0006260">
    <property type="term" value="P:DNA replication"/>
    <property type="evidence" value="ECO:0007669"/>
    <property type="project" value="UniProtKB-KW"/>
</dbReference>